<proteinExistence type="predicted"/>
<dbReference type="EMBL" id="LAZR01024834">
    <property type="protein sequence ID" value="KKL73852.1"/>
    <property type="molecule type" value="Genomic_DNA"/>
</dbReference>
<evidence type="ECO:0000313" key="1">
    <source>
        <dbReference type="EMBL" id="KKL73852.1"/>
    </source>
</evidence>
<reference evidence="1" key="1">
    <citation type="journal article" date="2015" name="Nature">
        <title>Complex archaea that bridge the gap between prokaryotes and eukaryotes.</title>
        <authorList>
            <person name="Spang A."/>
            <person name="Saw J.H."/>
            <person name="Jorgensen S.L."/>
            <person name="Zaremba-Niedzwiedzka K."/>
            <person name="Martijn J."/>
            <person name="Lind A.E."/>
            <person name="van Eijk R."/>
            <person name="Schleper C."/>
            <person name="Guy L."/>
            <person name="Ettema T.J."/>
        </authorList>
    </citation>
    <scope>NUCLEOTIDE SEQUENCE</scope>
</reference>
<protein>
    <submittedName>
        <fullName evidence="1">Uncharacterized protein</fullName>
    </submittedName>
</protein>
<name>A0A0F9HFJ2_9ZZZZ</name>
<comment type="caution">
    <text evidence="1">The sequence shown here is derived from an EMBL/GenBank/DDBJ whole genome shotgun (WGS) entry which is preliminary data.</text>
</comment>
<gene>
    <name evidence="1" type="ORF">LCGC14_2070740</name>
</gene>
<dbReference type="AlphaFoldDB" id="A0A0F9HFJ2"/>
<accession>A0A0F9HFJ2</accession>
<organism evidence="1">
    <name type="scientific">marine sediment metagenome</name>
    <dbReference type="NCBI Taxonomy" id="412755"/>
    <lineage>
        <taxon>unclassified sequences</taxon>
        <taxon>metagenomes</taxon>
        <taxon>ecological metagenomes</taxon>
    </lineage>
</organism>
<sequence length="108" mass="12383">MVHELFYSGRSDLSVDEVEEILEDAKEAGQDITWSWREIRTSGGMRESVTVRLRRGEVYEDAYDVFSDLLTDLGGHQRREKKSKTVDLLNDAGEFLSTQYGSFTVIML</sequence>